<keyword evidence="2" id="KW-0378">Hydrolase</keyword>
<dbReference type="EMBL" id="DVHA01000051">
    <property type="protein sequence ID" value="HIR60265.1"/>
    <property type="molecule type" value="Genomic_DNA"/>
</dbReference>
<dbReference type="InterPro" id="IPR029058">
    <property type="entry name" value="AB_hydrolase_fold"/>
</dbReference>
<evidence type="ECO:0000313" key="2">
    <source>
        <dbReference type="EMBL" id="HIR60265.1"/>
    </source>
</evidence>
<organism evidence="2 3">
    <name type="scientific">Candidatus Faecivivens stercoravium</name>
    <dbReference type="NCBI Taxonomy" id="2840803"/>
    <lineage>
        <taxon>Bacteria</taxon>
        <taxon>Bacillati</taxon>
        <taxon>Bacillota</taxon>
        <taxon>Clostridia</taxon>
        <taxon>Eubacteriales</taxon>
        <taxon>Oscillospiraceae</taxon>
        <taxon>Oscillospiraceae incertae sedis</taxon>
        <taxon>Candidatus Faecivivens</taxon>
    </lineage>
</organism>
<dbReference type="AlphaFoldDB" id="A0A9D1J4D8"/>
<dbReference type="Proteomes" id="UP000824241">
    <property type="component" value="Unassembled WGS sequence"/>
</dbReference>
<dbReference type="SUPFAM" id="SSF53474">
    <property type="entry name" value="alpha/beta-Hydrolases"/>
    <property type="match status" value="1"/>
</dbReference>
<dbReference type="InterPro" id="IPR050266">
    <property type="entry name" value="AB_hydrolase_sf"/>
</dbReference>
<dbReference type="PANTHER" id="PTHR43798">
    <property type="entry name" value="MONOACYLGLYCEROL LIPASE"/>
    <property type="match status" value="1"/>
</dbReference>
<gene>
    <name evidence="2" type="ORF">IAB37_01645</name>
</gene>
<name>A0A9D1J4D8_9FIRM</name>
<dbReference type="InterPro" id="IPR000073">
    <property type="entry name" value="AB_hydrolase_1"/>
</dbReference>
<feature type="domain" description="AB hydrolase-1" evidence="1">
    <location>
        <begin position="4"/>
        <end position="199"/>
    </location>
</feature>
<sequence length="214" mass="23137">METILLHGLGQTADSFSLTARWMGMGGRKWGGARCPALGSLMQGEAAYPALYRGFSDYCAEFEGPLALAGLSLGGILALDYTIQNPGRVGALVLIAAPYKMPKKMLAVQDFLFRLMPKGAFKGMGFSKEEVRSLARSMKDLDFTGGLPSVEAPVLLVCGGKDKQNMPSMEALQKHLPGADLVIFEHAGHEVNVDEPERLGDLLIEFFEKAEQAK</sequence>
<reference evidence="2" key="2">
    <citation type="journal article" date="2021" name="PeerJ">
        <title>Extensive microbial diversity within the chicken gut microbiome revealed by metagenomics and culture.</title>
        <authorList>
            <person name="Gilroy R."/>
            <person name="Ravi A."/>
            <person name="Getino M."/>
            <person name="Pursley I."/>
            <person name="Horton D.L."/>
            <person name="Alikhan N.F."/>
            <person name="Baker D."/>
            <person name="Gharbi K."/>
            <person name="Hall N."/>
            <person name="Watson M."/>
            <person name="Adriaenssens E.M."/>
            <person name="Foster-Nyarko E."/>
            <person name="Jarju S."/>
            <person name="Secka A."/>
            <person name="Antonio M."/>
            <person name="Oren A."/>
            <person name="Chaudhuri R.R."/>
            <person name="La Ragione R."/>
            <person name="Hildebrand F."/>
            <person name="Pallen M.J."/>
        </authorList>
    </citation>
    <scope>NUCLEOTIDE SEQUENCE</scope>
    <source>
        <strain evidence="2">CHK189-12415</strain>
    </source>
</reference>
<comment type="caution">
    <text evidence="2">The sequence shown here is derived from an EMBL/GenBank/DDBJ whole genome shotgun (WGS) entry which is preliminary data.</text>
</comment>
<protein>
    <submittedName>
        <fullName evidence="2">Alpha/beta hydrolase</fullName>
    </submittedName>
</protein>
<proteinExistence type="predicted"/>
<dbReference type="Gene3D" id="3.40.50.1820">
    <property type="entry name" value="alpha/beta hydrolase"/>
    <property type="match status" value="1"/>
</dbReference>
<accession>A0A9D1J4D8</accession>
<dbReference type="GO" id="GO:0016787">
    <property type="term" value="F:hydrolase activity"/>
    <property type="evidence" value="ECO:0007669"/>
    <property type="project" value="UniProtKB-KW"/>
</dbReference>
<evidence type="ECO:0000259" key="1">
    <source>
        <dbReference type="Pfam" id="PF12697"/>
    </source>
</evidence>
<evidence type="ECO:0000313" key="3">
    <source>
        <dbReference type="Proteomes" id="UP000824241"/>
    </source>
</evidence>
<dbReference type="Pfam" id="PF12697">
    <property type="entry name" value="Abhydrolase_6"/>
    <property type="match status" value="1"/>
</dbReference>
<reference evidence="2" key="1">
    <citation type="submission" date="2020-10" db="EMBL/GenBank/DDBJ databases">
        <authorList>
            <person name="Gilroy R."/>
        </authorList>
    </citation>
    <scope>NUCLEOTIDE SEQUENCE</scope>
    <source>
        <strain evidence="2">CHK189-12415</strain>
    </source>
</reference>